<accession>A0A1J1HPU4</accession>
<gene>
    <name evidence="1" type="ORF">CLUMA_CG003790</name>
</gene>
<dbReference type="Proteomes" id="UP000183832">
    <property type="component" value="Unassembled WGS sequence"/>
</dbReference>
<sequence length="65" mass="7687">MKPQETDLESETKEDAVITITNGTTLPDDILRLRKRRSPTIYHHQPHNQLREKKEVIKVESRDIH</sequence>
<proteinExistence type="predicted"/>
<dbReference type="AlphaFoldDB" id="A0A1J1HPU4"/>
<organism evidence="1 2">
    <name type="scientific">Clunio marinus</name>
    <dbReference type="NCBI Taxonomy" id="568069"/>
    <lineage>
        <taxon>Eukaryota</taxon>
        <taxon>Metazoa</taxon>
        <taxon>Ecdysozoa</taxon>
        <taxon>Arthropoda</taxon>
        <taxon>Hexapoda</taxon>
        <taxon>Insecta</taxon>
        <taxon>Pterygota</taxon>
        <taxon>Neoptera</taxon>
        <taxon>Endopterygota</taxon>
        <taxon>Diptera</taxon>
        <taxon>Nematocera</taxon>
        <taxon>Chironomoidea</taxon>
        <taxon>Chironomidae</taxon>
        <taxon>Clunio</taxon>
    </lineage>
</organism>
<protein>
    <submittedName>
        <fullName evidence="1">CLUMA_CG003790, isoform A</fullName>
    </submittedName>
</protein>
<dbReference type="EMBL" id="CVRI01000015">
    <property type="protein sequence ID" value="CRK90071.1"/>
    <property type="molecule type" value="Genomic_DNA"/>
</dbReference>
<reference evidence="1 2" key="1">
    <citation type="submission" date="2015-04" db="EMBL/GenBank/DDBJ databases">
        <authorList>
            <person name="Syromyatnikov M.Y."/>
            <person name="Popov V.N."/>
        </authorList>
    </citation>
    <scope>NUCLEOTIDE SEQUENCE [LARGE SCALE GENOMIC DNA]</scope>
</reference>
<evidence type="ECO:0000313" key="1">
    <source>
        <dbReference type="EMBL" id="CRK90071.1"/>
    </source>
</evidence>
<keyword evidence="2" id="KW-1185">Reference proteome</keyword>
<name>A0A1J1HPU4_9DIPT</name>
<evidence type="ECO:0000313" key="2">
    <source>
        <dbReference type="Proteomes" id="UP000183832"/>
    </source>
</evidence>